<dbReference type="PANTHER" id="PTHR30518">
    <property type="entry name" value="ENDOLYTIC MUREIN TRANSGLYCOSYLASE"/>
    <property type="match status" value="1"/>
</dbReference>
<comment type="function">
    <text evidence="7">Functions as a peptidoglycan terminase that cleaves nascent peptidoglycan strands endolytically to terminate their elongation.</text>
</comment>
<comment type="catalytic activity">
    <reaction evidence="7">
        <text>a peptidoglycan chain = a peptidoglycan chain with N-acetyl-1,6-anhydromuramyl-[peptide] at the reducing end + a peptidoglycan chain with N-acetylglucosamine at the non-reducing end.</text>
        <dbReference type="EC" id="4.2.2.29"/>
    </reaction>
</comment>
<name>G0GDN3_WINT7</name>
<dbReference type="KEGG" id="stq:Spith_1108"/>
<keyword evidence="6 7" id="KW-0961">Cell wall biogenesis/degradation</keyword>
<keyword evidence="4 7" id="KW-0472">Membrane</keyword>
<keyword evidence="9" id="KW-1185">Reference proteome</keyword>
<evidence type="ECO:0000256" key="6">
    <source>
        <dbReference type="ARBA" id="ARBA00023316"/>
    </source>
</evidence>
<dbReference type="GO" id="GO:0005886">
    <property type="term" value="C:plasma membrane"/>
    <property type="evidence" value="ECO:0007669"/>
    <property type="project" value="UniProtKB-SubCell"/>
</dbReference>
<keyword evidence="5 7" id="KW-0456">Lyase</keyword>
<dbReference type="RefSeq" id="WP_014624727.1">
    <property type="nucleotide sequence ID" value="NC_017583.1"/>
</dbReference>
<evidence type="ECO:0000256" key="7">
    <source>
        <dbReference type="HAMAP-Rule" id="MF_02065"/>
    </source>
</evidence>
<dbReference type="Pfam" id="PF02618">
    <property type="entry name" value="YceG"/>
    <property type="match status" value="1"/>
</dbReference>
<dbReference type="PANTHER" id="PTHR30518:SF2">
    <property type="entry name" value="ENDOLYTIC MUREIN TRANSGLYCOSYLASE"/>
    <property type="match status" value="1"/>
</dbReference>
<dbReference type="NCBIfam" id="TIGR00247">
    <property type="entry name" value="endolytic transglycosylase MltG"/>
    <property type="match status" value="1"/>
</dbReference>
<keyword evidence="1 7" id="KW-1003">Cell membrane</keyword>
<evidence type="ECO:0000256" key="4">
    <source>
        <dbReference type="ARBA" id="ARBA00023136"/>
    </source>
</evidence>
<dbReference type="HAMAP" id="MF_02065">
    <property type="entry name" value="MltG"/>
    <property type="match status" value="1"/>
</dbReference>
<dbReference type="EC" id="4.2.2.29" evidence="7"/>
<organism evidence="8 9">
    <name type="scientific">Winmispira thermophila (strain ATCC 700085 / DSM 6578 / Z-1203)</name>
    <name type="common">Spirochaeta thermophila</name>
    <dbReference type="NCBI Taxonomy" id="869211"/>
    <lineage>
        <taxon>Bacteria</taxon>
        <taxon>Pseudomonadati</taxon>
        <taxon>Spirochaetota</taxon>
        <taxon>Spirochaetia</taxon>
        <taxon>Winmispirales</taxon>
        <taxon>Winmispiraceae</taxon>
        <taxon>Winmispira</taxon>
    </lineage>
</organism>
<dbReference type="OrthoDB" id="9814591at2"/>
<keyword evidence="7" id="KW-0997">Cell inner membrane</keyword>
<dbReference type="STRING" id="869211.Spith_1108"/>
<comment type="similarity">
    <text evidence="7">Belongs to the transglycosylase MltG family.</text>
</comment>
<evidence type="ECO:0000313" key="8">
    <source>
        <dbReference type="EMBL" id="AEJ61380.1"/>
    </source>
</evidence>
<dbReference type="GO" id="GO:0009252">
    <property type="term" value="P:peptidoglycan biosynthetic process"/>
    <property type="evidence" value="ECO:0007669"/>
    <property type="project" value="UniProtKB-UniRule"/>
</dbReference>
<evidence type="ECO:0000256" key="1">
    <source>
        <dbReference type="ARBA" id="ARBA00022475"/>
    </source>
</evidence>
<evidence type="ECO:0000256" key="3">
    <source>
        <dbReference type="ARBA" id="ARBA00022989"/>
    </source>
</evidence>
<gene>
    <name evidence="7" type="primary">mltG</name>
    <name evidence="8" type="ordered locus">Spith_1108</name>
</gene>
<comment type="subcellular location">
    <subcellularLocation>
        <location evidence="7">Cell inner membrane</location>
        <topology evidence="7">Single-pass membrane protein</topology>
    </subcellularLocation>
</comment>
<dbReference type="AlphaFoldDB" id="G0GDN3"/>
<keyword evidence="3 7" id="KW-1133">Transmembrane helix</keyword>
<evidence type="ECO:0000256" key="2">
    <source>
        <dbReference type="ARBA" id="ARBA00022692"/>
    </source>
</evidence>
<protein>
    <recommendedName>
        <fullName evidence="7">Endolytic murein transglycosylase</fullName>
        <ecNumber evidence="7">4.2.2.29</ecNumber>
    </recommendedName>
    <alternativeName>
        <fullName evidence="7">Peptidoglycan lytic transglycosylase</fullName>
    </alternativeName>
    <alternativeName>
        <fullName evidence="7">Peptidoglycan polymerization terminase</fullName>
    </alternativeName>
</protein>
<dbReference type="EMBL" id="CP002903">
    <property type="protein sequence ID" value="AEJ61380.1"/>
    <property type="molecule type" value="Genomic_DNA"/>
</dbReference>
<feature type="transmembrane region" description="Helical" evidence="7">
    <location>
        <begin position="12"/>
        <end position="35"/>
    </location>
</feature>
<evidence type="ECO:0000256" key="5">
    <source>
        <dbReference type="ARBA" id="ARBA00023239"/>
    </source>
</evidence>
<proteinExistence type="inferred from homology"/>
<dbReference type="InterPro" id="IPR003770">
    <property type="entry name" value="MLTG-like"/>
</dbReference>
<dbReference type="GO" id="GO:0071555">
    <property type="term" value="P:cell wall organization"/>
    <property type="evidence" value="ECO:0007669"/>
    <property type="project" value="UniProtKB-KW"/>
</dbReference>
<evidence type="ECO:0000313" key="9">
    <source>
        <dbReference type="Proteomes" id="UP000007254"/>
    </source>
</evidence>
<sequence>MKRTVRSFLRSVGLMLLFVMILLLVVGGGAIYLSLPTTRDDTSSSLFIVYRGDTGKSVSTRLADQGYIRSALAFELLLYLTNTAHRIRAGGYLLSPSMSLFQVHEKLTSGGETYARITIPEGWTASRIGRLLEREGFGTEEAFLRFIEDPGLIAELGVDATTLEGYLFPETYFFSYGTSQREIVKALVTTFKRRVTPLLPEGESISSSWFYRRLILASIVEREYRDPEEAPLIASVFLNRLERYIPLESCATVEYVLTEELGQPPRSVLTYDDLQVDSPFNTYRRMGLPPHPISNPGLVAIRAALEPAKTDYLYFVLKDPQNGRHYFSRSFEEHVEAKYLYLKPVSP</sequence>
<feature type="site" description="Important for catalytic activity" evidence="7">
    <location>
        <position position="223"/>
    </location>
</feature>
<keyword evidence="2 7" id="KW-0812">Transmembrane</keyword>
<dbReference type="CDD" id="cd08010">
    <property type="entry name" value="MltG_like"/>
    <property type="match status" value="1"/>
</dbReference>
<dbReference type="Gene3D" id="3.30.160.60">
    <property type="entry name" value="Classic Zinc Finger"/>
    <property type="match status" value="1"/>
</dbReference>
<dbReference type="Gene3D" id="3.30.1490.480">
    <property type="entry name" value="Endolytic murein transglycosylase"/>
    <property type="match status" value="2"/>
</dbReference>
<dbReference type="GO" id="GO:0008932">
    <property type="term" value="F:lytic endotransglycosylase activity"/>
    <property type="evidence" value="ECO:0007669"/>
    <property type="project" value="UniProtKB-UniRule"/>
</dbReference>
<accession>G0GDN3</accession>
<reference evidence="8 9" key="1">
    <citation type="submission" date="2011-06" db="EMBL/GenBank/DDBJ databases">
        <title>The complete genome of Spirochaeta thermophila DSM 6578.</title>
        <authorList>
            <consortium name="US DOE Joint Genome Institute (JGI-PGF)"/>
            <person name="Lucas S."/>
            <person name="Lapidus A."/>
            <person name="Bruce D."/>
            <person name="Goodwin L."/>
            <person name="Pitluck S."/>
            <person name="Peters L."/>
            <person name="Kyrpides N."/>
            <person name="Mavromatis K."/>
            <person name="Ivanova N."/>
            <person name="Mikailova N."/>
            <person name="Pagani I."/>
            <person name="Chertkov O."/>
            <person name="Detter J.C."/>
            <person name="Tapia R."/>
            <person name="Han C."/>
            <person name="Land M."/>
            <person name="Hauser L."/>
            <person name="Markowitz V."/>
            <person name="Cheng J.-F."/>
            <person name="Hugenholtz P."/>
            <person name="Woyke T."/>
            <person name="Wu D."/>
            <person name="Spring S."/>
            <person name="Merkhoffer B."/>
            <person name="Schneider S."/>
            <person name="Klenk H.-P."/>
            <person name="Eisen J.A."/>
        </authorList>
    </citation>
    <scope>NUCLEOTIDE SEQUENCE [LARGE SCALE GENOMIC DNA]</scope>
    <source>
        <strain evidence="9">ATCC 700085 / DSM 6578 / Z-1203</strain>
    </source>
</reference>
<dbReference type="Proteomes" id="UP000007254">
    <property type="component" value="Chromosome"/>
</dbReference>
<dbReference type="HOGENOM" id="CLU_025574_2_2_12"/>